<dbReference type="EMBL" id="JBAHYK010000512">
    <property type="protein sequence ID" value="KAL0573374.1"/>
    <property type="molecule type" value="Genomic_DNA"/>
</dbReference>
<dbReference type="Proteomes" id="UP001465976">
    <property type="component" value="Unassembled WGS sequence"/>
</dbReference>
<evidence type="ECO:0000256" key="2">
    <source>
        <dbReference type="SAM" id="MobiDB-lite"/>
    </source>
</evidence>
<name>A0ABR3FDI7_9AGAR</name>
<comment type="caution">
    <text evidence="3">The sequence shown here is derived from an EMBL/GenBank/DDBJ whole genome shotgun (WGS) entry which is preliminary data.</text>
</comment>
<dbReference type="CDD" id="cd23787">
    <property type="entry name" value="RWD_CSM1"/>
    <property type="match status" value="1"/>
</dbReference>
<evidence type="ECO:0000313" key="4">
    <source>
        <dbReference type="Proteomes" id="UP001465976"/>
    </source>
</evidence>
<feature type="region of interest" description="Disordered" evidence="2">
    <location>
        <begin position="72"/>
        <end position="130"/>
    </location>
</feature>
<gene>
    <name evidence="3" type="ORF">V5O48_008593</name>
</gene>
<protein>
    <recommendedName>
        <fullName evidence="5">Monopolin complex subunit Csm1/Pcs1 C-terminal domain-containing protein</fullName>
    </recommendedName>
</protein>
<feature type="region of interest" description="Disordered" evidence="2">
    <location>
        <begin position="306"/>
        <end position="328"/>
    </location>
</feature>
<accession>A0ABR3FDI7</accession>
<feature type="coiled-coil region" evidence="1">
    <location>
        <begin position="254"/>
        <end position="298"/>
    </location>
</feature>
<sequence>MSSDDGDLGGYGPTTPAHPVKTSTAKRNARSTKPAHVQADAGPSKQATRRGGKTRGASVDAEVIYLNAEEEADELASVQTGSTMPQQNRRKTSVPVRTTGTRQQVVNGNKGKQRAGSRSGATRKHPEPEVQFIEDTGDEEQEEDLGPALAQAINQTVAPSRTHHRHSAKDSAVIRERKRAEEAEARCQELLKQLDEMNTTRLTEPEKLLEAFHEQHRVEIEAKDKLIHELNSALARVEPMSKTGRTSVLNLLTREAADEEKRTVLHEVNRLKEDIAQRDVVIQEKNKLISEKETYERELKYELQLERENSQRKPPASAQRGRGGILGSDDPKHTEVIKFYEDTTNLLIPNMKVQPGNSGKDDWVLTCVYSYVGEGNNPPTKSLNFSLRTSHENKAEAGQPDNSTETMFYTPQMLEHEPAEFTKKLGFLGSSFSFPRTQLPLFLRTMYETIGGALEEGGDSDVEIVDS</sequence>
<feature type="compositionally biased region" description="Polar residues" evidence="2">
    <location>
        <begin position="77"/>
        <end position="87"/>
    </location>
</feature>
<proteinExistence type="predicted"/>
<feature type="compositionally biased region" description="Polar residues" evidence="2">
    <location>
        <begin position="95"/>
        <end position="107"/>
    </location>
</feature>
<evidence type="ECO:0008006" key="5">
    <source>
        <dbReference type="Google" id="ProtNLM"/>
    </source>
</evidence>
<keyword evidence="1" id="KW-0175">Coiled coil</keyword>
<feature type="region of interest" description="Disordered" evidence="2">
    <location>
        <begin position="156"/>
        <end position="175"/>
    </location>
</feature>
<feature type="region of interest" description="Disordered" evidence="2">
    <location>
        <begin position="1"/>
        <end position="58"/>
    </location>
</feature>
<keyword evidence="4" id="KW-1185">Reference proteome</keyword>
<evidence type="ECO:0000256" key="1">
    <source>
        <dbReference type="SAM" id="Coils"/>
    </source>
</evidence>
<reference evidence="3 4" key="1">
    <citation type="submission" date="2024-02" db="EMBL/GenBank/DDBJ databases">
        <title>A draft genome for the cacao thread blight pathogen Marasmius crinis-equi.</title>
        <authorList>
            <person name="Cohen S.P."/>
            <person name="Baruah I.K."/>
            <person name="Amoako-Attah I."/>
            <person name="Bukari Y."/>
            <person name="Meinhardt L.W."/>
            <person name="Bailey B.A."/>
        </authorList>
    </citation>
    <scope>NUCLEOTIDE SEQUENCE [LARGE SCALE GENOMIC DNA]</scope>
    <source>
        <strain evidence="3 4">GH-76</strain>
    </source>
</reference>
<organism evidence="3 4">
    <name type="scientific">Marasmius crinis-equi</name>
    <dbReference type="NCBI Taxonomy" id="585013"/>
    <lineage>
        <taxon>Eukaryota</taxon>
        <taxon>Fungi</taxon>
        <taxon>Dikarya</taxon>
        <taxon>Basidiomycota</taxon>
        <taxon>Agaricomycotina</taxon>
        <taxon>Agaricomycetes</taxon>
        <taxon>Agaricomycetidae</taxon>
        <taxon>Agaricales</taxon>
        <taxon>Marasmiineae</taxon>
        <taxon>Marasmiaceae</taxon>
        <taxon>Marasmius</taxon>
    </lineage>
</organism>
<evidence type="ECO:0000313" key="3">
    <source>
        <dbReference type="EMBL" id="KAL0573374.1"/>
    </source>
</evidence>